<keyword evidence="4" id="KW-1185">Reference proteome</keyword>
<dbReference type="EMBL" id="JAOTIF010000025">
    <property type="protein sequence ID" value="MCU7551940.1"/>
    <property type="molecule type" value="Genomic_DNA"/>
</dbReference>
<feature type="region of interest" description="Disordered" evidence="1">
    <location>
        <begin position="331"/>
        <end position="386"/>
    </location>
</feature>
<name>A0A9X2XZ83_9BACT</name>
<feature type="compositionally biased region" description="Polar residues" evidence="1">
    <location>
        <begin position="240"/>
        <end position="270"/>
    </location>
</feature>
<reference evidence="3" key="1">
    <citation type="submission" date="2022-09" db="EMBL/GenBank/DDBJ databases">
        <authorList>
            <person name="Yuan C."/>
            <person name="Ke Z."/>
        </authorList>
    </citation>
    <scope>NUCLEOTIDE SEQUENCE</scope>
    <source>
        <strain evidence="3">LB-8</strain>
    </source>
</reference>
<comment type="caution">
    <text evidence="3">The sequence shown here is derived from an EMBL/GenBank/DDBJ whole genome shotgun (WGS) entry which is preliminary data.</text>
</comment>
<feature type="compositionally biased region" description="Polar residues" evidence="1">
    <location>
        <begin position="308"/>
        <end position="319"/>
    </location>
</feature>
<dbReference type="AlphaFoldDB" id="A0A9X2XZ83"/>
<accession>A0A9X2XZ83</accession>
<gene>
    <name evidence="3" type="ORF">OCK74_22665</name>
</gene>
<proteinExistence type="predicted"/>
<reference evidence="3" key="2">
    <citation type="submission" date="2023-04" db="EMBL/GenBank/DDBJ databases">
        <title>Paracnuella aquatica gen. nov., sp. nov., a member of the family Chitinophagaceae isolated from a hot spring.</title>
        <authorList>
            <person name="Wang C."/>
        </authorList>
    </citation>
    <scope>NUCLEOTIDE SEQUENCE</scope>
    <source>
        <strain evidence="3">LB-8</strain>
    </source>
</reference>
<dbReference type="Proteomes" id="UP001155483">
    <property type="component" value="Unassembled WGS sequence"/>
</dbReference>
<dbReference type="RefSeq" id="WP_279299377.1">
    <property type="nucleotide sequence ID" value="NZ_JAOTIF010000025.1"/>
</dbReference>
<feature type="region of interest" description="Disordered" evidence="1">
    <location>
        <begin position="300"/>
        <end position="319"/>
    </location>
</feature>
<feature type="compositionally biased region" description="Basic and acidic residues" evidence="1">
    <location>
        <begin position="352"/>
        <end position="366"/>
    </location>
</feature>
<protein>
    <submittedName>
        <fullName evidence="3">DUF4339 domain-containing protein</fullName>
    </submittedName>
</protein>
<feature type="region of interest" description="Disordered" evidence="1">
    <location>
        <begin position="236"/>
        <end position="271"/>
    </location>
</feature>
<evidence type="ECO:0000313" key="4">
    <source>
        <dbReference type="Proteomes" id="UP001155483"/>
    </source>
</evidence>
<organism evidence="3 4">
    <name type="scientific">Paraflavisolibacter caeni</name>
    <dbReference type="NCBI Taxonomy" id="2982496"/>
    <lineage>
        <taxon>Bacteria</taxon>
        <taxon>Pseudomonadati</taxon>
        <taxon>Bacteroidota</taxon>
        <taxon>Chitinophagia</taxon>
        <taxon>Chitinophagales</taxon>
        <taxon>Chitinophagaceae</taxon>
        <taxon>Paraflavisolibacter</taxon>
    </lineage>
</organism>
<feature type="transmembrane region" description="Helical" evidence="2">
    <location>
        <begin position="194"/>
        <end position="212"/>
    </location>
</feature>
<evidence type="ECO:0000313" key="3">
    <source>
        <dbReference type="EMBL" id="MCU7551940.1"/>
    </source>
</evidence>
<keyword evidence="2" id="KW-1133">Transmembrane helix</keyword>
<evidence type="ECO:0000256" key="1">
    <source>
        <dbReference type="SAM" id="MobiDB-lite"/>
    </source>
</evidence>
<keyword evidence="2" id="KW-0812">Transmembrane</keyword>
<feature type="compositionally biased region" description="Basic and acidic residues" evidence="1">
    <location>
        <begin position="331"/>
        <end position="340"/>
    </location>
</feature>
<evidence type="ECO:0000256" key="2">
    <source>
        <dbReference type="SAM" id="Phobius"/>
    </source>
</evidence>
<sequence>MQKGYLLLRDNHQSGPFSLEELLQHELKTTDLVWEEGRSAGWSFPYEIASLKPFLHLEAPPVQKEKEVKRDDAPHQEILASDMDAPFASKSVTSKNVYVSLPDHHLHREEHQHEHLEETLEQKAEAIRKRAFAALEHGSSTENRTLKPESMLFDTPYELETKVARTTSEIGEDYSAWLYTKQIQKKKKARRRKSILTGVSVVFLISLGIIFYKGVLINNYEDIVGAKPTLELKKDDVAQGNVQPQNLSRSLTNEPTSGLATGPNTDTSMVPGSIEKAKVNSKQAHNNHSLKPIETISNSIAKDDSNHETTPVESLDTAQIINDKVTEDVAAESKKKEKSGGKKNGFFGRLFGSRDRTENNEVKTEETNTAQAPVESVPKRKSETSHTATNITNFISVSSNVPAESLWMLGVQGLKLTLTNKSNETVKTATVEVRYYNEDKDLLEKKVVYFNNVSPKSSQTVAAPDHRLAERTDYQLVSAVPKEDGYVRQ</sequence>
<keyword evidence="2" id="KW-0472">Membrane</keyword>